<dbReference type="AlphaFoldDB" id="A0A6J4V4M2"/>
<evidence type="ECO:0000313" key="1">
    <source>
        <dbReference type="EMBL" id="CAA9565250.1"/>
    </source>
</evidence>
<proteinExistence type="predicted"/>
<gene>
    <name evidence="1" type="ORF">AVDCRST_MAG86-993</name>
</gene>
<accession>A0A6J4V4M2</accession>
<protein>
    <submittedName>
        <fullName evidence="1">Uncharacterized protein</fullName>
    </submittedName>
</protein>
<reference evidence="1" key="1">
    <citation type="submission" date="2020-02" db="EMBL/GenBank/DDBJ databases">
        <authorList>
            <person name="Meier V. D."/>
        </authorList>
    </citation>
    <scope>NUCLEOTIDE SEQUENCE</scope>
    <source>
        <strain evidence="1">AVDCRST_MAG86</strain>
    </source>
</reference>
<organism evidence="1">
    <name type="scientific">uncultured Truepera sp</name>
    <dbReference type="NCBI Taxonomy" id="543023"/>
    <lineage>
        <taxon>Bacteria</taxon>
        <taxon>Thermotogati</taxon>
        <taxon>Deinococcota</taxon>
        <taxon>Deinococci</taxon>
        <taxon>Trueperales</taxon>
        <taxon>Trueperaceae</taxon>
        <taxon>Truepera</taxon>
        <taxon>environmental samples</taxon>
    </lineage>
</organism>
<name>A0A6J4V4M2_9DEIN</name>
<sequence>MTQTTTKNTAKDNPALRDVYAQKALEQIPRILSNQDRTPTSPTYGCLHRDYWLDKTSDFPDAVRQFAVHALALVYKREMPGNIYYGNQKVLHWTLAGLNFWADIQHRDGSFDEFYPYERGWVGPTAFTTYTTIEALNELGDEVPPPLRRKVTEAVRKAAHFIAAGESEEDHLANHHAMACLAVWKAYALLGDASLKDGFEKVWKDFLTYHQAEGWSVEYDGIDPGYLSATVSFLTKIYQVNPDPRILEVIRASAEMCSYFAYPNRFYAGSMGSRNTLHFYCHGFEAIAGEVPIAGAVAEHLLKGLSEDKLVPPAIISDRYLVYRVPEFLLAYLDYTPRGDLPALPFERPPGVSYFPGARVYAKNESRYYALANLAKGGVLKVFDKAEDGELVLNDCGILGQAEGKTFTSQWIDPSFSVNQNGTALEVSGSCQWVPSHKVFNLTKNLAFRGVLLLTGWSPRLSHLLKGRIRKTLMLGQRPAPVTFKRQVAFEEGRVTVTDQLELTGEIRVTSLSFGDEFFVRYVPQSRYFQSQELGVSGVSLSEGELATLNQTRRFERRAEVTLGSAAPQAVR</sequence>
<dbReference type="EMBL" id="CADCWP010000070">
    <property type="protein sequence ID" value="CAA9565250.1"/>
    <property type="molecule type" value="Genomic_DNA"/>
</dbReference>
<dbReference type="SUPFAM" id="SSF81853">
    <property type="entry name" value="Family 10 polysaccharide lyase"/>
    <property type="match status" value="1"/>
</dbReference>